<dbReference type="Pfam" id="PF18431">
    <property type="entry name" value="RNAse_A_bac"/>
    <property type="match status" value="1"/>
</dbReference>
<feature type="domain" description="Bacterial CdiA-CT RNAse A" evidence="1">
    <location>
        <begin position="32"/>
        <end position="144"/>
    </location>
</feature>
<dbReference type="EMBL" id="CABHNI010000019">
    <property type="protein sequence ID" value="VUX02507.1"/>
    <property type="molecule type" value="Genomic_DNA"/>
</dbReference>
<evidence type="ECO:0000259" key="1">
    <source>
        <dbReference type="Pfam" id="PF18431"/>
    </source>
</evidence>
<gene>
    <name evidence="2" type="ORF">DFSSTS7063_01105</name>
</gene>
<name>A0A564T4Y4_9FIRM</name>
<accession>A0A564T4Y4</accession>
<dbReference type="Proteomes" id="UP000358366">
    <property type="component" value="Unassembled WGS sequence"/>
</dbReference>
<evidence type="ECO:0000313" key="3">
    <source>
        <dbReference type="Proteomes" id="UP000358366"/>
    </source>
</evidence>
<dbReference type="RefSeq" id="WP_144124011.1">
    <property type="nucleotide sequence ID" value="NZ_CABHNI010000019.1"/>
</dbReference>
<organism evidence="2 3">
    <name type="scientific">Dorea formicigenerans</name>
    <dbReference type="NCBI Taxonomy" id="39486"/>
    <lineage>
        <taxon>Bacteria</taxon>
        <taxon>Bacillati</taxon>
        <taxon>Bacillota</taxon>
        <taxon>Clostridia</taxon>
        <taxon>Lachnospirales</taxon>
        <taxon>Lachnospiraceae</taxon>
        <taxon>Dorea</taxon>
    </lineage>
</organism>
<reference evidence="2 3" key="1">
    <citation type="submission" date="2019-07" db="EMBL/GenBank/DDBJ databases">
        <authorList>
            <person name="Hibberd C M."/>
            <person name="Gehrig L. J."/>
            <person name="Chang H.-W."/>
            <person name="Venkatesh S."/>
        </authorList>
    </citation>
    <scope>NUCLEOTIDE SEQUENCE [LARGE SCALE GENOMIC DNA]</scope>
    <source>
        <strain evidence="2">Dorea_formicigenerans_SSTS_Bg7063</strain>
    </source>
</reference>
<dbReference type="InterPro" id="IPR041436">
    <property type="entry name" value="RNAse_A_bac"/>
</dbReference>
<dbReference type="AlphaFoldDB" id="A0A564T4Y4"/>
<proteinExistence type="predicted"/>
<protein>
    <recommendedName>
        <fullName evidence="1">Bacterial CdiA-CT RNAse A domain-containing protein</fullName>
    </recommendedName>
</protein>
<sequence length="148" mass="17130">MVDLFTGIPDELIESTLQTIRENLDKVGLFGGHTLRKHTDIQLMVLKNRLTKEDIRYATSYWDVNVAAAVASGLMRKFYDSDIVFWLKNSSNDYISLIGRFPQTIGYGFRKGEDRLNENLRKACLVLVKDLQADWGFRILTSYPMFER</sequence>
<evidence type="ECO:0000313" key="2">
    <source>
        <dbReference type="EMBL" id="VUX02507.1"/>
    </source>
</evidence>